<dbReference type="EMBL" id="BGPR01000644">
    <property type="protein sequence ID" value="GBM29779.1"/>
    <property type="molecule type" value="Genomic_DNA"/>
</dbReference>
<keyword evidence="2" id="KW-1185">Reference proteome</keyword>
<evidence type="ECO:0000313" key="2">
    <source>
        <dbReference type="Proteomes" id="UP000499080"/>
    </source>
</evidence>
<comment type="caution">
    <text evidence="1">The sequence shown here is derived from an EMBL/GenBank/DDBJ whole genome shotgun (WGS) entry which is preliminary data.</text>
</comment>
<proteinExistence type="predicted"/>
<accession>A0A4Y2EN70</accession>
<dbReference type="Proteomes" id="UP000499080">
    <property type="component" value="Unassembled WGS sequence"/>
</dbReference>
<organism evidence="1 2">
    <name type="scientific">Araneus ventricosus</name>
    <name type="common">Orbweaver spider</name>
    <name type="synonym">Epeira ventricosa</name>
    <dbReference type="NCBI Taxonomy" id="182803"/>
    <lineage>
        <taxon>Eukaryota</taxon>
        <taxon>Metazoa</taxon>
        <taxon>Ecdysozoa</taxon>
        <taxon>Arthropoda</taxon>
        <taxon>Chelicerata</taxon>
        <taxon>Arachnida</taxon>
        <taxon>Araneae</taxon>
        <taxon>Araneomorphae</taxon>
        <taxon>Entelegynae</taxon>
        <taxon>Araneoidea</taxon>
        <taxon>Araneidae</taxon>
        <taxon>Araneus</taxon>
    </lineage>
</organism>
<dbReference type="AlphaFoldDB" id="A0A4Y2EN70"/>
<gene>
    <name evidence="1" type="ORF">AVEN_238851_1</name>
</gene>
<reference evidence="1 2" key="1">
    <citation type="journal article" date="2019" name="Sci. Rep.">
        <title>Orb-weaving spider Araneus ventricosus genome elucidates the spidroin gene catalogue.</title>
        <authorList>
            <person name="Kono N."/>
            <person name="Nakamura H."/>
            <person name="Ohtoshi R."/>
            <person name="Moran D.A.P."/>
            <person name="Shinohara A."/>
            <person name="Yoshida Y."/>
            <person name="Fujiwara M."/>
            <person name="Mori M."/>
            <person name="Tomita M."/>
            <person name="Arakawa K."/>
        </authorList>
    </citation>
    <scope>NUCLEOTIDE SEQUENCE [LARGE SCALE GENOMIC DNA]</scope>
</reference>
<protein>
    <submittedName>
        <fullName evidence="1">Uncharacterized protein</fullName>
    </submittedName>
</protein>
<evidence type="ECO:0000313" key="1">
    <source>
        <dbReference type="EMBL" id="GBM29779.1"/>
    </source>
</evidence>
<sequence>MLPVPFLKRDIHDQPVLFHLAHIAPKTFINSKIQRELAKTGKKVWKSNVVRFQFGVLGYKVEHDPSGGKMLSHKSENHPWGGGVGMGVSLRKSVLGAI</sequence>
<name>A0A4Y2EN70_ARAVE</name>